<dbReference type="InterPro" id="IPR036890">
    <property type="entry name" value="HATPase_C_sf"/>
</dbReference>
<keyword evidence="4" id="KW-0808">Transferase</keyword>
<dbReference type="KEGG" id="acru:HHL28_04515"/>
<dbReference type="CDD" id="cd00130">
    <property type="entry name" value="PAS"/>
    <property type="match status" value="1"/>
</dbReference>
<dbReference type="SMART" id="SM00387">
    <property type="entry name" value="HATPase_c"/>
    <property type="match status" value="1"/>
</dbReference>
<evidence type="ECO:0000256" key="4">
    <source>
        <dbReference type="ARBA" id="ARBA00022679"/>
    </source>
</evidence>
<keyword evidence="3" id="KW-0597">Phosphoprotein</keyword>
<sequence>MTKFDKDKPGNSPGGGTDPALLERLVALTPDIIYVHDVVADRNVYANPRACEFTGLTQAEMAALGPGLLPSIIHPDDLAEMRAQRLADGRLSAWPDRMVEARYRLRAADGSWHWIRTKERPFQWDADGHVTQVMGIITEIGALVAAEQGQAQQAEALESERADALHRRGLLLRELNHRIKNSLQLVVSLLRLQAGTLGAGDTRVAFDAACQRVSAIAEIHARLYMTEEVGLLDFGDYVRTLAPQLASLSGRPEVVVLVEEAAGRLDVDRAVPIGLILNELLSNALRHAYPAGTRGTVRVGFRADEGAAWLWVADDGPGPAQPLRHGLGLRLSKALAEQVRGTLVPTMGKGLRWDLKVPLG</sequence>
<dbReference type="SUPFAM" id="SSF55785">
    <property type="entry name" value="PYP-like sensor domain (PAS domain)"/>
    <property type="match status" value="1"/>
</dbReference>
<dbReference type="GO" id="GO:0004673">
    <property type="term" value="F:protein histidine kinase activity"/>
    <property type="evidence" value="ECO:0007669"/>
    <property type="project" value="UniProtKB-EC"/>
</dbReference>
<name>A0A858R4Y1_9PROT</name>
<keyword evidence="10" id="KW-1185">Reference proteome</keyword>
<organism evidence="9 10">
    <name type="scientific">Aerophototrophica crusticola</name>
    <dbReference type="NCBI Taxonomy" id="1709002"/>
    <lineage>
        <taxon>Bacteria</taxon>
        <taxon>Pseudomonadati</taxon>
        <taxon>Pseudomonadota</taxon>
        <taxon>Alphaproteobacteria</taxon>
        <taxon>Rhodospirillales</taxon>
        <taxon>Rhodospirillaceae</taxon>
        <taxon>Aerophototrophica</taxon>
    </lineage>
</organism>
<dbReference type="Pfam" id="PF08447">
    <property type="entry name" value="PAS_3"/>
    <property type="match status" value="1"/>
</dbReference>
<dbReference type="EMBL" id="CP051775">
    <property type="protein sequence ID" value="QJE72458.1"/>
    <property type="molecule type" value="Genomic_DNA"/>
</dbReference>
<evidence type="ECO:0000256" key="5">
    <source>
        <dbReference type="ARBA" id="ARBA00022741"/>
    </source>
</evidence>
<evidence type="ECO:0000256" key="1">
    <source>
        <dbReference type="ARBA" id="ARBA00000085"/>
    </source>
</evidence>
<dbReference type="Pfam" id="PF13581">
    <property type="entry name" value="HATPase_c_2"/>
    <property type="match status" value="1"/>
</dbReference>
<keyword evidence="6" id="KW-0418">Kinase</keyword>
<dbReference type="InterPro" id="IPR000014">
    <property type="entry name" value="PAS"/>
</dbReference>
<evidence type="ECO:0000313" key="9">
    <source>
        <dbReference type="EMBL" id="QJE72458.1"/>
    </source>
</evidence>
<dbReference type="SMART" id="SM00086">
    <property type="entry name" value="PAC"/>
    <property type="match status" value="1"/>
</dbReference>
<evidence type="ECO:0000256" key="7">
    <source>
        <dbReference type="ARBA" id="ARBA00022840"/>
    </source>
</evidence>
<reference evidence="9" key="1">
    <citation type="submission" date="2020-04" db="EMBL/GenBank/DDBJ databases">
        <title>A desert anoxygenic phototrophic bacterium fixes CO2 using RubisCO under aerobic conditions.</title>
        <authorList>
            <person name="Tang K."/>
        </authorList>
    </citation>
    <scope>NUCLEOTIDE SEQUENCE [LARGE SCALE GENOMIC DNA]</scope>
    <source>
        <strain evidence="9">MIMtkB3</strain>
    </source>
</reference>
<keyword evidence="5" id="KW-0547">Nucleotide-binding</keyword>
<dbReference type="Gene3D" id="3.30.565.10">
    <property type="entry name" value="Histidine kinase-like ATPase, C-terminal domain"/>
    <property type="match status" value="1"/>
</dbReference>
<keyword evidence="7" id="KW-0067">ATP-binding</keyword>
<dbReference type="InterPro" id="IPR003594">
    <property type="entry name" value="HATPase_dom"/>
</dbReference>
<protein>
    <recommendedName>
        <fullName evidence="2">histidine kinase</fullName>
        <ecNumber evidence="2">2.7.13.3</ecNumber>
    </recommendedName>
</protein>
<accession>A0A858R4Y1</accession>
<feature type="domain" description="PAS" evidence="8">
    <location>
        <begin position="18"/>
        <end position="82"/>
    </location>
</feature>
<dbReference type="Gene3D" id="3.30.450.20">
    <property type="entry name" value="PAS domain"/>
    <property type="match status" value="1"/>
</dbReference>
<dbReference type="EC" id="2.7.13.3" evidence="2"/>
<dbReference type="InterPro" id="IPR001610">
    <property type="entry name" value="PAC"/>
</dbReference>
<dbReference type="NCBIfam" id="TIGR00229">
    <property type="entry name" value="sensory_box"/>
    <property type="match status" value="1"/>
</dbReference>
<comment type="catalytic activity">
    <reaction evidence="1">
        <text>ATP + protein L-histidine = ADP + protein N-phospho-L-histidine.</text>
        <dbReference type="EC" id="2.7.13.3"/>
    </reaction>
</comment>
<dbReference type="InterPro" id="IPR035965">
    <property type="entry name" value="PAS-like_dom_sf"/>
</dbReference>
<dbReference type="PANTHER" id="PTHR41523">
    <property type="entry name" value="TWO-COMPONENT SYSTEM SENSOR PROTEIN"/>
    <property type="match status" value="1"/>
</dbReference>
<proteinExistence type="predicted"/>
<dbReference type="PANTHER" id="PTHR41523:SF8">
    <property type="entry name" value="ETHYLENE RESPONSE SENSOR PROTEIN"/>
    <property type="match status" value="1"/>
</dbReference>
<dbReference type="Pfam" id="PF07568">
    <property type="entry name" value="HisKA_2"/>
    <property type="match status" value="1"/>
</dbReference>
<dbReference type="AlphaFoldDB" id="A0A858R4Y1"/>
<dbReference type="Proteomes" id="UP000501891">
    <property type="component" value="Chromosome"/>
</dbReference>
<dbReference type="SMART" id="SM00091">
    <property type="entry name" value="PAS"/>
    <property type="match status" value="1"/>
</dbReference>
<dbReference type="PROSITE" id="PS50112">
    <property type="entry name" value="PAS"/>
    <property type="match status" value="1"/>
</dbReference>
<evidence type="ECO:0000313" key="10">
    <source>
        <dbReference type="Proteomes" id="UP000501891"/>
    </source>
</evidence>
<evidence type="ECO:0000256" key="6">
    <source>
        <dbReference type="ARBA" id="ARBA00022777"/>
    </source>
</evidence>
<evidence type="ECO:0000259" key="8">
    <source>
        <dbReference type="PROSITE" id="PS50112"/>
    </source>
</evidence>
<gene>
    <name evidence="9" type="ORF">HHL28_04515</name>
</gene>
<dbReference type="InterPro" id="IPR011495">
    <property type="entry name" value="Sig_transdc_His_kin_sub2_dim/P"/>
</dbReference>
<dbReference type="GO" id="GO:0005524">
    <property type="term" value="F:ATP binding"/>
    <property type="evidence" value="ECO:0007669"/>
    <property type="project" value="UniProtKB-KW"/>
</dbReference>
<evidence type="ECO:0000256" key="3">
    <source>
        <dbReference type="ARBA" id="ARBA00022553"/>
    </source>
</evidence>
<evidence type="ECO:0000256" key="2">
    <source>
        <dbReference type="ARBA" id="ARBA00012438"/>
    </source>
</evidence>
<dbReference type="SUPFAM" id="SSF55874">
    <property type="entry name" value="ATPase domain of HSP90 chaperone/DNA topoisomerase II/histidine kinase"/>
    <property type="match status" value="1"/>
</dbReference>
<dbReference type="InterPro" id="IPR013655">
    <property type="entry name" value="PAS_fold_3"/>
</dbReference>